<evidence type="ECO:0000313" key="1">
    <source>
        <dbReference type="EMBL" id="OGY23830.1"/>
    </source>
</evidence>
<evidence type="ECO:0008006" key="3">
    <source>
        <dbReference type="Google" id="ProtNLM"/>
    </source>
</evidence>
<name>A0A1G1W8E3_9BACT</name>
<protein>
    <recommendedName>
        <fullName evidence="3">Ribbon-helix-helix protein CopG domain-containing protein</fullName>
    </recommendedName>
</protein>
<accession>A0A1G1W8E3</accession>
<proteinExistence type="predicted"/>
<dbReference type="Proteomes" id="UP000176631">
    <property type="component" value="Unassembled WGS sequence"/>
</dbReference>
<gene>
    <name evidence="1" type="ORF">A2172_05350</name>
</gene>
<dbReference type="AlphaFoldDB" id="A0A1G1W8E3"/>
<organism evidence="1 2">
    <name type="scientific">Candidatus Woykebacteria bacterium RBG_13_40_15</name>
    <dbReference type="NCBI Taxonomy" id="1802593"/>
    <lineage>
        <taxon>Bacteria</taxon>
        <taxon>Candidatus Woykeibacteriota</taxon>
    </lineage>
</organism>
<evidence type="ECO:0000313" key="2">
    <source>
        <dbReference type="Proteomes" id="UP000176631"/>
    </source>
</evidence>
<reference evidence="1 2" key="1">
    <citation type="journal article" date="2016" name="Nat. Commun.">
        <title>Thousands of microbial genomes shed light on interconnected biogeochemical processes in an aquifer system.</title>
        <authorList>
            <person name="Anantharaman K."/>
            <person name="Brown C.T."/>
            <person name="Hug L.A."/>
            <person name="Sharon I."/>
            <person name="Castelle C.J."/>
            <person name="Probst A.J."/>
            <person name="Thomas B.C."/>
            <person name="Singh A."/>
            <person name="Wilkins M.J."/>
            <person name="Karaoz U."/>
            <person name="Brodie E.L."/>
            <person name="Williams K.H."/>
            <person name="Hubbard S.S."/>
            <person name="Banfield J.F."/>
        </authorList>
    </citation>
    <scope>NUCLEOTIDE SEQUENCE [LARGE SCALE GENOMIC DNA]</scope>
</reference>
<comment type="caution">
    <text evidence="1">The sequence shown here is derived from an EMBL/GenBank/DDBJ whole genome shotgun (WGS) entry which is preliminary data.</text>
</comment>
<dbReference type="EMBL" id="MHCP01000020">
    <property type="protein sequence ID" value="OGY23830.1"/>
    <property type="molecule type" value="Genomic_DNA"/>
</dbReference>
<sequence>MITNKPKKSWNIPVPVELDNEAFEMAHEMRVTKSTFIRQAVAEKIKRIKQQPPKETKYGK</sequence>